<evidence type="ECO:0000313" key="2">
    <source>
        <dbReference type="EMBL" id="AAM05422.1"/>
    </source>
</evidence>
<dbReference type="HOGENOM" id="CLU_629480_0_0_2"/>
<dbReference type="EnsemblBacteria" id="AAM05422">
    <property type="protein sequence ID" value="AAM05422"/>
    <property type="gene ID" value="MA_2019"/>
</dbReference>
<gene>
    <name evidence="2" type="primary">pspA</name>
    <name evidence="2" type="ordered locus">MA_2019</name>
</gene>
<organism evidence="2 3">
    <name type="scientific">Methanosarcina acetivorans (strain ATCC 35395 / DSM 2834 / JCM 12185 / C2A)</name>
    <dbReference type="NCBI Taxonomy" id="188937"/>
    <lineage>
        <taxon>Archaea</taxon>
        <taxon>Methanobacteriati</taxon>
        <taxon>Methanobacteriota</taxon>
        <taxon>Stenosarchaea group</taxon>
        <taxon>Methanomicrobia</taxon>
        <taxon>Methanosarcinales</taxon>
        <taxon>Methanosarcinaceae</taxon>
        <taxon>Methanosarcina</taxon>
    </lineage>
</organism>
<sequence>MVLMTLHETSTNTGSSKLKWIKKLLGKQESSGEKTAFSEVGFEELPAWLEESSQKISSDIERDVSGLFKELEAAISELKENNARLQEAKVEGNFDVRAVKRAKSNRENVTKQVGVFLDKFGVLENRDFRALKEYQETAVQNLNTCLEHMSQSFRYTKTVFPQESKDLTESLGEMGQILNKLKGTIQGHKREMDAIGAISAGMKEIQRLSASIKTENLELEAKTRKIQALKNEIAETDKALEEFKKGEAWQNLQRLQEELDTARDRLKKAETGLNSLILPFSGNLSKIKKLHESGRYTLKPDVKQQLDICLKAPTNLDPSFFPELQKVFEDPALDIQTQKKEKALSQVKAAMSGFEEKKKEYIAAQKALEAKKAELAGSDTRKLAELEHKETELLARTRLLEEELESSEKKLTVFKEELKNKEAELQASVAVIDSSVKIQLLP</sequence>
<reference evidence="2 3" key="1">
    <citation type="journal article" date="2002" name="Genome Res.">
        <title>The genome of Methanosarcina acetivorans reveals extensive metabolic and physiological diversity.</title>
        <authorList>
            <person name="Galagan J.E."/>
            <person name="Nusbaum C."/>
            <person name="Roy A."/>
            <person name="Endrizzi M.G."/>
            <person name="Macdonald P."/>
            <person name="FitzHugh W."/>
            <person name="Calvo S."/>
            <person name="Engels R."/>
            <person name="Smirnov S."/>
            <person name="Atnoor D."/>
            <person name="Brown A."/>
            <person name="Allen N."/>
            <person name="Naylor J."/>
            <person name="Stange-Thomann N."/>
            <person name="DeArellano K."/>
            <person name="Johnson R."/>
            <person name="Linton L."/>
            <person name="McEwan P."/>
            <person name="McKernan K."/>
            <person name="Talamas J."/>
            <person name="Tirrell A."/>
            <person name="Ye W."/>
            <person name="Zimmer A."/>
            <person name="Barber R.D."/>
            <person name="Cann I."/>
            <person name="Graham D.E."/>
            <person name="Grahame D.A."/>
            <person name="Guss A."/>
            <person name="Hedderich R."/>
            <person name="Ingram-Smith C."/>
            <person name="Kuettner C.H."/>
            <person name="Krzycki J.A."/>
            <person name="Leigh J.A."/>
            <person name="Li W."/>
            <person name="Liu J."/>
            <person name="Mukhopadhyay B."/>
            <person name="Reeve J.N."/>
            <person name="Smith K."/>
            <person name="Springer T.A."/>
            <person name="Umayam L.A."/>
            <person name="White O."/>
            <person name="White R.H."/>
            <person name="de Macario E.C."/>
            <person name="Ferry J.G."/>
            <person name="Jarrell K.F."/>
            <person name="Jing H."/>
            <person name="Macario A.J.L."/>
            <person name="Paulsen I."/>
            <person name="Pritchett M."/>
            <person name="Sowers K.R."/>
            <person name="Swanson R.V."/>
            <person name="Zinder S.H."/>
            <person name="Lander E."/>
            <person name="Metcalf W.W."/>
            <person name="Birren B."/>
        </authorList>
    </citation>
    <scope>NUCLEOTIDE SEQUENCE [LARGE SCALE GENOMIC DNA]</scope>
    <source>
        <strain evidence="3">ATCC 35395 / DSM 2834 / JCM 12185 / C2A</strain>
    </source>
</reference>
<feature type="coiled-coil region" evidence="1">
    <location>
        <begin position="202"/>
        <end position="272"/>
    </location>
</feature>
<name>Q8TP95_METAC</name>
<dbReference type="InParanoid" id="Q8TP95"/>
<dbReference type="AlphaFoldDB" id="Q8TP95"/>
<dbReference type="KEGG" id="mac:MA_2019"/>
<feature type="coiled-coil region" evidence="1">
    <location>
        <begin position="354"/>
        <end position="424"/>
    </location>
</feature>
<accession>Q8TP95</accession>
<dbReference type="EMBL" id="AE010299">
    <property type="protein sequence ID" value="AAM05422.1"/>
    <property type="molecule type" value="Genomic_DNA"/>
</dbReference>
<dbReference type="Proteomes" id="UP000002487">
    <property type="component" value="Chromosome"/>
</dbReference>
<evidence type="ECO:0000256" key="1">
    <source>
        <dbReference type="SAM" id="Coils"/>
    </source>
</evidence>
<keyword evidence="3" id="KW-1185">Reference proteome</keyword>
<proteinExistence type="predicted"/>
<keyword evidence="1" id="KW-0175">Coiled coil</keyword>
<evidence type="ECO:0000313" key="3">
    <source>
        <dbReference type="Proteomes" id="UP000002487"/>
    </source>
</evidence>
<dbReference type="PhylomeDB" id="Q8TP95"/>
<protein>
    <submittedName>
        <fullName evidence="2">Pneumococcal surface protein</fullName>
    </submittedName>
</protein>